<organism evidence="6 7">
    <name type="scientific">Henriciella marina</name>
    <dbReference type="NCBI Taxonomy" id="453851"/>
    <lineage>
        <taxon>Bacteria</taxon>
        <taxon>Pseudomonadati</taxon>
        <taxon>Pseudomonadota</taxon>
        <taxon>Alphaproteobacteria</taxon>
        <taxon>Hyphomonadales</taxon>
        <taxon>Hyphomonadaceae</taxon>
        <taxon>Henriciella</taxon>
    </lineage>
</organism>
<feature type="transmembrane region" description="Helical" evidence="4">
    <location>
        <begin position="35"/>
        <end position="55"/>
    </location>
</feature>
<dbReference type="EMBL" id="JAPWGW010000002">
    <property type="protein sequence ID" value="MCZ4298138.1"/>
    <property type="molecule type" value="Genomic_DNA"/>
</dbReference>
<accession>A0ABT4LUT3</accession>
<feature type="region of interest" description="Disordered" evidence="3">
    <location>
        <begin position="387"/>
        <end position="409"/>
    </location>
</feature>
<dbReference type="InterPro" id="IPR050469">
    <property type="entry name" value="Diguanylate_Cyclase"/>
</dbReference>
<feature type="transmembrane region" description="Helical" evidence="4">
    <location>
        <begin position="61"/>
        <end position="79"/>
    </location>
</feature>
<feature type="domain" description="GGDEF" evidence="5">
    <location>
        <begin position="249"/>
        <end position="381"/>
    </location>
</feature>
<reference evidence="6" key="1">
    <citation type="submission" date="2022-12" db="EMBL/GenBank/DDBJ databases">
        <title>Bacterial isolates from different developmental stages of Nematostella vectensis.</title>
        <authorList>
            <person name="Fraune S."/>
        </authorList>
    </citation>
    <scope>NUCLEOTIDE SEQUENCE</scope>
    <source>
        <strain evidence="6">G21632-S1</strain>
    </source>
</reference>
<comment type="catalytic activity">
    <reaction evidence="2">
        <text>2 GTP = 3',3'-c-di-GMP + 2 diphosphate</text>
        <dbReference type="Rhea" id="RHEA:24898"/>
        <dbReference type="ChEBI" id="CHEBI:33019"/>
        <dbReference type="ChEBI" id="CHEBI:37565"/>
        <dbReference type="ChEBI" id="CHEBI:58805"/>
        <dbReference type="EC" id="2.7.7.65"/>
    </reaction>
</comment>
<dbReference type="NCBIfam" id="TIGR00254">
    <property type="entry name" value="GGDEF"/>
    <property type="match status" value="1"/>
</dbReference>
<keyword evidence="4" id="KW-1133">Transmembrane helix</keyword>
<dbReference type="PANTHER" id="PTHR45138:SF9">
    <property type="entry name" value="DIGUANYLATE CYCLASE DGCM-RELATED"/>
    <property type="match status" value="1"/>
</dbReference>
<evidence type="ECO:0000313" key="7">
    <source>
        <dbReference type="Proteomes" id="UP001083770"/>
    </source>
</evidence>
<dbReference type="EC" id="2.7.7.65" evidence="1"/>
<feature type="transmembrane region" description="Helical" evidence="4">
    <location>
        <begin position="91"/>
        <end position="114"/>
    </location>
</feature>
<dbReference type="CDD" id="cd01949">
    <property type="entry name" value="GGDEF"/>
    <property type="match status" value="1"/>
</dbReference>
<evidence type="ECO:0000313" key="6">
    <source>
        <dbReference type="EMBL" id="MCZ4298138.1"/>
    </source>
</evidence>
<dbReference type="Gene3D" id="3.30.70.270">
    <property type="match status" value="1"/>
</dbReference>
<evidence type="ECO:0000256" key="2">
    <source>
        <dbReference type="ARBA" id="ARBA00034247"/>
    </source>
</evidence>
<dbReference type="Pfam" id="PF00990">
    <property type="entry name" value="GGDEF"/>
    <property type="match status" value="1"/>
</dbReference>
<dbReference type="InterPro" id="IPR000160">
    <property type="entry name" value="GGDEF_dom"/>
</dbReference>
<keyword evidence="4" id="KW-0472">Membrane</keyword>
<keyword evidence="4" id="KW-0812">Transmembrane</keyword>
<feature type="transmembrane region" description="Helical" evidence="4">
    <location>
        <begin position="120"/>
        <end position="138"/>
    </location>
</feature>
<sequence length="409" mass="44281">MDQAIAIGFTVPAIATAMCAIFLCFWHYNREDRAALIFAAAFVMCAVGFLLNHFILAKESVANAIVHNACYAAGLYLLSDGIHRAFKKQTPRLALVTLGVGSVIAAGIIQISFVGLSVRIITLNLIHGLMLIITAWSLRDIWNRTWTGTAVLAALALCIINFILVSPITVTGNTIRDDTFFQSAYWQIINLISIFSVLGMGGALVSVCVMQRLEALRDDAESDFLTGLKSRRAFEQAARHYCEARSGDYAASVIIIDLDHFKHVNDAYGHAVGDKVIRGVGALLSAKTRMSDMAGRMGGEEFCMVLPGTNMAGAKTLGERLRHAISELPMEGVPEDLKVSASFGVAELGREMLFEDVYPIADAALYAAKSLGRNRVECAELPADVGKPVHRKKLESVPSDDADGQRLAS</sequence>
<feature type="transmembrane region" description="Helical" evidence="4">
    <location>
        <begin position="6"/>
        <end position="28"/>
    </location>
</feature>
<dbReference type="SMART" id="SM00267">
    <property type="entry name" value="GGDEF"/>
    <property type="match status" value="1"/>
</dbReference>
<dbReference type="SUPFAM" id="SSF55073">
    <property type="entry name" value="Nucleotide cyclase"/>
    <property type="match status" value="1"/>
</dbReference>
<name>A0ABT4LUT3_9PROT</name>
<feature type="transmembrane region" description="Helical" evidence="4">
    <location>
        <begin position="150"/>
        <end position="172"/>
    </location>
</feature>
<evidence type="ECO:0000256" key="4">
    <source>
        <dbReference type="SAM" id="Phobius"/>
    </source>
</evidence>
<gene>
    <name evidence="6" type="ORF">O4G74_08720</name>
</gene>
<keyword evidence="7" id="KW-1185">Reference proteome</keyword>
<protein>
    <recommendedName>
        <fullName evidence="1">diguanylate cyclase</fullName>
        <ecNumber evidence="1">2.7.7.65</ecNumber>
    </recommendedName>
</protein>
<comment type="caution">
    <text evidence="6">The sequence shown here is derived from an EMBL/GenBank/DDBJ whole genome shotgun (WGS) entry which is preliminary data.</text>
</comment>
<feature type="transmembrane region" description="Helical" evidence="4">
    <location>
        <begin position="184"/>
        <end position="209"/>
    </location>
</feature>
<dbReference type="InterPro" id="IPR029787">
    <property type="entry name" value="Nucleotide_cyclase"/>
</dbReference>
<evidence type="ECO:0000256" key="1">
    <source>
        <dbReference type="ARBA" id="ARBA00012528"/>
    </source>
</evidence>
<evidence type="ECO:0000259" key="5">
    <source>
        <dbReference type="PROSITE" id="PS50887"/>
    </source>
</evidence>
<dbReference type="PROSITE" id="PS50887">
    <property type="entry name" value="GGDEF"/>
    <property type="match status" value="1"/>
</dbReference>
<dbReference type="Proteomes" id="UP001083770">
    <property type="component" value="Unassembled WGS sequence"/>
</dbReference>
<evidence type="ECO:0000256" key="3">
    <source>
        <dbReference type="SAM" id="MobiDB-lite"/>
    </source>
</evidence>
<dbReference type="InterPro" id="IPR043128">
    <property type="entry name" value="Rev_trsase/Diguanyl_cyclase"/>
</dbReference>
<dbReference type="PANTHER" id="PTHR45138">
    <property type="entry name" value="REGULATORY COMPONENTS OF SENSORY TRANSDUCTION SYSTEM"/>
    <property type="match status" value="1"/>
</dbReference>
<proteinExistence type="predicted"/>